<dbReference type="Proteomes" id="UP000036520">
    <property type="component" value="Chromosome"/>
</dbReference>
<dbReference type="NCBIfam" id="TIGR03544">
    <property type="entry name" value="DivI1A_domain"/>
    <property type="match status" value="1"/>
</dbReference>
<dbReference type="KEGG" id="camu:CA2015_2574"/>
<evidence type="ECO:0000313" key="9">
    <source>
        <dbReference type="EMBL" id="AKP51985.1"/>
    </source>
</evidence>
<accession>A0A0H4PG17</accession>
<evidence type="ECO:0000256" key="1">
    <source>
        <dbReference type="ARBA" id="ARBA00004496"/>
    </source>
</evidence>
<gene>
    <name evidence="9" type="ORF">CA2015_2574</name>
</gene>
<keyword evidence="5 7" id="KW-0175">Coiled coil</keyword>
<dbReference type="AlphaFoldDB" id="A0A0H4PG17"/>
<feature type="compositionally biased region" description="Basic and acidic residues" evidence="8">
    <location>
        <begin position="240"/>
        <end position="267"/>
    </location>
</feature>
<name>A0A0H4PG17_9BACT</name>
<dbReference type="OrthoDB" id="9815492at2"/>
<evidence type="ECO:0000313" key="10">
    <source>
        <dbReference type="Proteomes" id="UP000036520"/>
    </source>
</evidence>
<dbReference type="PANTHER" id="PTHR35794:SF2">
    <property type="entry name" value="CELL DIVISION PROTEIN DIVIVA"/>
    <property type="match status" value="1"/>
</dbReference>
<dbReference type="GO" id="GO:0005737">
    <property type="term" value="C:cytoplasm"/>
    <property type="evidence" value="ECO:0007669"/>
    <property type="project" value="UniProtKB-SubCell"/>
</dbReference>
<evidence type="ECO:0000256" key="3">
    <source>
        <dbReference type="ARBA" id="ARBA00022490"/>
    </source>
</evidence>
<proteinExistence type="inferred from homology"/>
<dbReference type="InterPro" id="IPR019933">
    <property type="entry name" value="DivIVA_domain"/>
</dbReference>
<evidence type="ECO:0000256" key="4">
    <source>
        <dbReference type="ARBA" id="ARBA00022618"/>
    </source>
</evidence>
<feature type="compositionally biased region" description="Polar residues" evidence="8">
    <location>
        <begin position="207"/>
        <end position="218"/>
    </location>
</feature>
<evidence type="ECO:0000256" key="7">
    <source>
        <dbReference type="SAM" id="Coils"/>
    </source>
</evidence>
<dbReference type="PANTHER" id="PTHR35794">
    <property type="entry name" value="CELL DIVISION PROTEIN DIVIVA"/>
    <property type="match status" value="1"/>
</dbReference>
<organism evidence="9 10">
    <name type="scientific">Cyclobacterium amurskyense</name>
    <dbReference type="NCBI Taxonomy" id="320787"/>
    <lineage>
        <taxon>Bacteria</taxon>
        <taxon>Pseudomonadati</taxon>
        <taxon>Bacteroidota</taxon>
        <taxon>Cytophagia</taxon>
        <taxon>Cytophagales</taxon>
        <taxon>Cyclobacteriaceae</taxon>
        <taxon>Cyclobacterium</taxon>
    </lineage>
</organism>
<keyword evidence="4" id="KW-0132">Cell division</keyword>
<evidence type="ECO:0000256" key="6">
    <source>
        <dbReference type="ARBA" id="ARBA00023306"/>
    </source>
</evidence>
<dbReference type="Pfam" id="PF05103">
    <property type="entry name" value="DivIVA"/>
    <property type="match status" value="1"/>
</dbReference>
<dbReference type="InterPro" id="IPR007793">
    <property type="entry name" value="DivIVA_fam"/>
</dbReference>
<dbReference type="Gene3D" id="6.10.250.660">
    <property type="match status" value="1"/>
</dbReference>
<dbReference type="STRING" id="320787.CA2015_2574"/>
<comment type="subcellular location">
    <subcellularLocation>
        <location evidence="1">Cytoplasm</location>
    </subcellularLocation>
</comment>
<dbReference type="RefSeq" id="WP_048642269.1">
    <property type="nucleotide sequence ID" value="NZ_CAXBGM010000120.1"/>
</dbReference>
<evidence type="ECO:0000256" key="2">
    <source>
        <dbReference type="ARBA" id="ARBA00009008"/>
    </source>
</evidence>
<protein>
    <submittedName>
        <fullName evidence="9">DivIVA domain-containing protein</fullName>
    </submittedName>
</protein>
<comment type="similarity">
    <text evidence="2">Belongs to the DivIVA family.</text>
</comment>
<dbReference type="GO" id="GO:0051301">
    <property type="term" value="P:cell division"/>
    <property type="evidence" value="ECO:0007669"/>
    <property type="project" value="UniProtKB-KW"/>
</dbReference>
<evidence type="ECO:0000256" key="8">
    <source>
        <dbReference type="SAM" id="MobiDB-lite"/>
    </source>
</evidence>
<feature type="region of interest" description="Disordered" evidence="8">
    <location>
        <begin position="188"/>
        <end position="277"/>
    </location>
</feature>
<dbReference type="EMBL" id="CP012040">
    <property type="protein sequence ID" value="AKP51985.1"/>
    <property type="molecule type" value="Genomic_DNA"/>
</dbReference>
<keyword evidence="6" id="KW-0131">Cell cycle</keyword>
<keyword evidence="3" id="KW-0963">Cytoplasm</keyword>
<reference evidence="9 10" key="1">
    <citation type="submission" date="2015-07" db="EMBL/GenBank/DDBJ databases">
        <authorList>
            <person name="Kim K.M."/>
        </authorList>
    </citation>
    <scope>NUCLEOTIDE SEQUENCE [LARGE SCALE GENOMIC DNA]</scope>
    <source>
        <strain evidence="9 10">KCTC 12363</strain>
    </source>
</reference>
<feature type="coiled-coil region" evidence="7">
    <location>
        <begin position="36"/>
        <end position="171"/>
    </location>
</feature>
<dbReference type="PATRIC" id="fig|320787.5.peg.2819"/>
<evidence type="ECO:0000256" key="5">
    <source>
        <dbReference type="ARBA" id="ARBA00023054"/>
    </source>
</evidence>
<sequence length="277" mass="31806">MKITPLDIRQKTFEKNFRGYDKDEVSTFLSYLSQEWEKLVEEKNALKVKYEHAEKEASKLREVEQSLFKTLKTAEDTGASIIEQANKTAELILKEAQMNADALHAESKGNARSLIDQAESQSKNIIEDLKEDVNLLVENYEKLLDQRDYLLKNLKRTASETLENVRAAQEGFTEIDSGIHTRLVKELQRKEKHNNSSEKEVSKPVPSGNTYIWEQPKNQAEPEKESVQTEIESIPTPEAEAAKEIDTEEMEKPSEEHTTLPKNKNKDQSGSFFDQFE</sequence>
<feature type="compositionally biased region" description="Polar residues" evidence="8">
    <location>
        <begin position="268"/>
        <end position="277"/>
    </location>
</feature>
<keyword evidence="10" id="KW-1185">Reference proteome</keyword>
<feature type="compositionally biased region" description="Basic and acidic residues" evidence="8">
    <location>
        <begin position="188"/>
        <end position="202"/>
    </location>
</feature>